<evidence type="ECO:0000313" key="2">
    <source>
        <dbReference type="EMBL" id="CAH1397586.1"/>
    </source>
</evidence>
<evidence type="ECO:0008006" key="4">
    <source>
        <dbReference type="Google" id="ProtNLM"/>
    </source>
</evidence>
<name>A0A9P0MNZ9_NEZVI</name>
<dbReference type="Pfam" id="PF00400">
    <property type="entry name" value="WD40"/>
    <property type="match status" value="2"/>
</dbReference>
<dbReference type="InterPro" id="IPR001680">
    <property type="entry name" value="WD40_rpt"/>
</dbReference>
<proteinExistence type="predicted"/>
<feature type="compositionally biased region" description="Basic and acidic residues" evidence="1">
    <location>
        <begin position="456"/>
        <end position="476"/>
    </location>
</feature>
<dbReference type="GO" id="GO:0043291">
    <property type="term" value="C:RAVE complex"/>
    <property type="evidence" value="ECO:0007669"/>
    <property type="project" value="TreeGrafter"/>
</dbReference>
<dbReference type="AlphaFoldDB" id="A0A9P0MNZ9"/>
<dbReference type="InterPro" id="IPR036322">
    <property type="entry name" value="WD40_repeat_dom_sf"/>
</dbReference>
<dbReference type="SMART" id="SM00320">
    <property type="entry name" value="WD40"/>
    <property type="match status" value="4"/>
</dbReference>
<dbReference type="EMBL" id="OV725079">
    <property type="protein sequence ID" value="CAH1397586.1"/>
    <property type="molecule type" value="Genomic_DNA"/>
</dbReference>
<dbReference type="SUPFAM" id="SSF50978">
    <property type="entry name" value="WD40 repeat-like"/>
    <property type="match status" value="1"/>
</dbReference>
<dbReference type="InterPro" id="IPR015943">
    <property type="entry name" value="WD40/YVTN_repeat-like_dom_sf"/>
</dbReference>
<accession>A0A9P0MNZ9</accession>
<feature type="region of interest" description="Disordered" evidence="1">
    <location>
        <begin position="456"/>
        <end position="511"/>
    </location>
</feature>
<dbReference type="InterPro" id="IPR052208">
    <property type="entry name" value="DmX-like/RAVE_component"/>
</dbReference>
<gene>
    <name evidence="2" type="ORF">NEZAVI_LOCUS7383</name>
</gene>
<dbReference type="Gene3D" id="2.130.10.10">
    <property type="entry name" value="YVTN repeat-like/Quinoprotein amine dehydrogenase"/>
    <property type="match status" value="1"/>
</dbReference>
<dbReference type="PANTHER" id="PTHR13950:SF9">
    <property type="entry name" value="RABCONNECTIN-3A"/>
    <property type="match status" value="1"/>
</dbReference>
<keyword evidence="3" id="KW-1185">Reference proteome</keyword>
<reference evidence="2" key="1">
    <citation type="submission" date="2022-01" db="EMBL/GenBank/DDBJ databases">
        <authorList>
            <person name="King R."/>
        </authorList>
    </citation>
    <scope>NUCLEOTIDE SEQUENCE</scope>
</reference>
<evidence type="ECO:0000256" key="1">
    <source>
        <dbReference type="SAM" id="MobiDB-lite"/>
    </source>
</evidence>
<organism evidence="2 3">
    <name type="scientific">Nezara viridula</name>
    <name type="common">Southern green stink bug</name>
    <name type="synonym">Cimex viridulus</name>
    <dbReference type="NCBI Taxonomy" id="85310"/>
    <lineage>
        <taxon>Eukaryota</taxon>
        <taxon>Metazoa</taxon>
        <taxon>Ecdysozoa</taxon>
        <taxon>Arthropoda</taxon>
        <taxon>Hexapoda</taxon>
        <taxon>Insecta</taxon>
        <taxon>Pterygota</taxon>
        <taxon>Neoptera</taxon>
        <taxon>Paraneoptera</taxon>
        <taxon>Hemiptera</taxon>
        <taxon>Heteroptera</taxon>
        <taxon>Panheteroptera</taxon>
        <taxon>Pentatomomorpha</taxon>
        <taxon>Pentatomoidea</taxon>
        <taxon>Pentatomidae</taxon>
        <taxon>Pentatominae</taxon>
        <taxon>Nezara</taxon>
    </lineage>
</organism>
<evidence type="ECO:0000313" key="3">
    <source>
        <dbReference type="Proteomes" id="UP001152798"/>
    </source>
</evidence>
<dbReference type="OrthoDB" id="342131at2759"/>
<dbReference type="Proteomes" id="UP001152798">
    <property type="component" value="Chromosome 3"/>
</dbReference>
<protein>
    <recommendedName>
        <fullName evidence="4">DmX-like protein 2</fullName>
    </recommendedName>
</protein>
<dbReference type="GO" id="GO:0007035">
    <property type="term" value="P:vacuolar acidification"/>
    <property type="evidence" value="ECO:0007669"/>
    <property type="project" value="TreeGrafter"/>
</dbReference>
<sequence>MNCHQILSGACNAGDHCFAVGSVEGIPFTAYAAGCNIVILASTFERVQIIPGAIHNYVRISCVDCSTDTGKIAAAYENQVCIFEPTPLIHNNSAHQLDYRWVETGSWETESHITALSWNLEGTRLLTGGDVLQLWHQNTPGHLLDDDNEGMTSSGVTFEIGEEACSSLSGDGGKPPEEEKGWECVWSCRTSSPVIHMAFSPDGTLFATASHNDRLVKIWFENKQLLFPSKSADQQSISFGHPSAHELNYGFVYISHPRAVTQLSWRKTSKYMPKGSVSNMLVTSCRDNICRIWVETVLPDDGLVNMQQFDPLAAQNPKFRTHRHKHRFMQRLKHMKTCFHLRRTAKEGSSSAGGLGGINPARSTIPTLPSTYSVHDFHSYGFHGTGVIPGLHFHLAASINAETDIPLVPSLITGDPEREPNFVLHWLNNKEMHFSLQAEKILHELTKKVVEKEDGLCFDPSNHESSDHHDAEQDGKKKNHRVAKSVSQDESGGSDEHHPGGSFPSSSHQTLSNATSINSLATDAGPTSTHSPDSLDVKIENLLRDWHHSPDLLFAIHPIDGSFLIWYVEIELYFII</sequence>
<dbReference type="PANTHER" id="PTHR13950">
    <property type="entry name" value="RABCONNECTIN-RELATED"/>
    <property type="match status" value="1"/>
</dbReference>